<comment type="similarity">
    <text evidence="2">Belongs to the LZTFL1 family.</text>
</comment>
<dbReference type="InterPro" id="IPR026157">
    <property type="entry name" value="LZTFL1"/>
</dbReference>
<protein>
    <recommendedName>
        <fullName evidence="3">Leucine zipper transcription factor-like protein 1</fullName>
    </recommendedName>
</protein>
<evidence type="ECO:0000256" key="4">
    <source>
        <dbReference type="ARBA" id="ARBA00022490"/>
    </source>
</evidence>
<dbReference type="AlphaFoldDB" id="A0A6P8Y540"/>
<dbReference type="PANTHER" id="PTHR21635">
    <property type="entry name" value="LEUCINE ZIPPER TRANSCRIPTION FACTOR LIKE"/>
    <property type="match status" value="1"/>
</dbReference>
<dbReference type="InParanoid" id="A0A6P8Y540"/>
<evidence type="ECO:0000256" key="6">
    <source>
        <dbReference type="ARBA" id="ARBA00024898"/>
    </source>
</evidence>
<comment type="subcellular location">
    <subcellularLocation>
        <location evidence="1">Cytoplasm</location>
    </subcellularLocation>
</comment>
<gene>
    <name evidence="11" type="primary">LOC117641459</name>
</gene>
<dbReference type="KEGG" id="tpal:117641459"/>
<evidence type="ECO:0000256" key="3">
    <source>
        <dbReference type="ARBA" id="ARBA00018920"/>
    </source>
</evidence>
<keyword evidence="4" id="KW-0963">Cytoplasm</keyword>
<organism evidence="11">
    <name type="scientific">Thrips palmi</name>
    <name type="common">Melon thrips</name>
    <dbReference type="NCBI Taxonomy" id="161013"/>
    <lineage>
        <taxon>Eukaryota</taxon>
        <taxon>Metazoa</taxon>
        <taxon>Ecdysozoa</taxon>
        <taxon>Arthropoda</taxon>
        <taxon>Hexapoda</taxon>
        <taxon>Insecta</taxon>
        <taxon>Pterygota</taxon>
        <taxon>Neoptera</taxon>
        <taxon>Paraneoptera</taxon>
        <taxon>Thysanoptera</taxon>
        <taxon>Terebrantia</taxon>
        <taxon>Thripoidea</taxon>
        <taxon>Thripidae</taxon>
        <taxon>Thrips</taxon>
    </lineage>
</organism>
<evidence type="ECO:0000313" key="10">
    <source>
        <dbReference type="Proteomes" id="UP000515158"/>
    </source>
</evidence>
<dbReference type="Proteomes" id="UP000515158">
    <property type="component" value="Unplaced"/>
</dbReference>
<comment type="subunit">
    <text evidence="7">Self-associates. Interacts with BBS9; the interaction mediates the association of LZTL1 with the BBsome complex and regulates BBSome ciliary trafficking.</text>
</comment>
<keyword evidence="5 8" id="KW-0175">Coiled coil</keyword>
<evidence type="ECO:0000256" key="7">
    <source>
        <dbReference type="ARBA" id="ARBA00026004"/>
    </source>
</evidence>
<dbReference type="GO" id="GO:0005737">
    <property type="term" value="C:cytoplasm"/>
    <property type="evidence" value="ECO:0007669"/>
    <property type="project" value="UniProtKB-SubCell"/>
</dbReference>
<feature type="coiled-coil region" evidence="8">
    <location>
        <begin position="192"/>
        <end position="332"/>
    </location>
</feature>
<dbReference type="GeneID" id="117641459"/>
<feature type="region of interest" description="Disordered" evidence="9">
    <location>
        <begin position="164"/>
        <end position="186"/>
    </location>
</feature>
<dbReference type="GO" id="GO:1903565">
    <property type="term" value="P:negative regulation of protein localization to cilium"/>
    <property type="evidence" value="ECO:0007669"/>
    <property type="project" value="TreeGrafter"/>
</dbReference>
<dbReference type="OrthoDB" id="313412at2759"/>
<evidence type="ECO:0000256" key="1">
    <source>
        <dbReference type="ARBA" id="ARBA00004496"/>
    </source>
</evidence>
<comment type="function">
    <text evidence="6">Regulates ciliary localization of the BBSome complex. Together with the BBSome complex, controls SMO ciliary trafficking and contributes to the sonic hedgehog (SHH) pathway regulation. May play a role in neurite outgrowth. May have tumor suppressor function.</text>
</comment>
<reference evidence="11" key="1">
    <citation type="submission" date="2025-08" db="UniProtKB">
        <authorList>
            <consortium name="RefSeq"/>
        </authorList>
    </citation>
    <scope>IDENTIFICATION</scope>
    <source>
        <tissue evidence="11">Total insect</tissue>
    </source>
</reference>
<evidence type="ECO:0000256" key="9">
    <source>
        <dbReference type="SAM" id="MobiDB-lite"/>
    </source>
</evidence>
<evidence type="ECO:0000256" key="2">
    <source>
        <dbReference type="ARBA" id="ARBA00008868"/>
    </source>
</evidence>
<proteinExistence type="inferred from homology"/>
<accession>A0A6P8Y540</accession>
<sequence>MVTVTLPRFFSHYNFHAHLKPFFCRDLVPFLLALLLLFNGEADLSLNETHQELLKRYSQFARYQRNENMKAIQYAFQDVIDSRLLEATYTAEEVREMLTTLSEVVRGDMETELISFAHINVLLIQQLCSQAEKWHLRLKVDLDQLQDQELLEKVKAWEKGEDQPFAARRPEKLEPLGNEGSQGPGQLLREQNDLLRQENVDHQNKIHDLQGQVHRLEQERSLLQRSLIEFKDEMEQFQKANLSKSLELDTSHFEEVENKLSALSCSLKETEEGRQEVLTQLDQTSEQLLQVQSQLQLAEQELERKFSQTAAYATMKKILTTKNEQIKELRKKLQSYEPEDAVGDVERE</sequence>
<name>A0A6P8Y540_THRPL</name>
<dbReference type="RefSeq" id="XP_034234688.1">
    <property type="nucleotide sequence ID" value="XM_034378797.1"/>
</dbReference>
<evidence type="ECO:0000313" key="11">
    <source>
        <dbReference type="RefSeq" id="XP_034234688.1"/>
    </source>
</evidence>
<dbReference type="PANTHER" id="PTHR21635:SF0">
    <property type="entry name" value="LEUCINE ZIPPER TRANSCRIPTION FACTOR-LIKE PROTEIN 1"/>
    <property type="match status" value="1"/>
</dbReference>
<evidence type="ECO:0000256" key="8">
    <source>
        <dbReference type="SAM" id="Coils"/>
    </source>
</evidence>
<evidence type="ECO:0000256" key="5">
    <source>
        <dbReference type="ARBA" id="ARBA00023054"/>
    </source>
</evidence>
<keyword evidence="10" id="KW-1185">Reference proteome</keyword>
<feature type="compositionally biased region" description="Basic and acidic residues" evidence="9">
    <location>
        <begin position="164"/>
        <end position="174"/>
    </location>
</feature>
<dbReference type="Pfam" id="PF15294">
    <property type="entry name" value="Leu_zip"/>
    <property type="match status" value="1"/>
</dbReference>